<name>A0A235CMA4_9GAMM</name>
<comment type="caution">
    <text evidence="2">The sequence shown here is derived from an EMBL/GenBank/DDBJ whole genome shotgun (WGS) entry which is preliminary data.</text>
</comment>
<keyword evidence="5" id="KW-1185">Reference proteome</keyword>
<evidence type="ECO:0000313" key="3">
    <source>
        <dbReference type="EMBL" id="TDW61226.1"/>
    </source>
</evidence>
<reference evidence="2 4" key="1">
    <citation type="submission" date="2017-08" db="EMBL/GenBank/DDBJ databases">
        <title>Draft Genome Sequence of the Marine Bacterium Oceanimonas baumannii ATCC 700832.</title>
        <authorList>
            <person name="Mcclelland W.D."/>
            <person name="Brennan M.A."/>
            <person name="Trachtenberg A.M."/>
            <person name="Maclea K.S."/>
        </authorList>
    </citation>
    <scope>NUCLEOTIDE SEQUENCE [LARGE SCALE GENOMIC DNA]</scope>
    <source>
        <strain evidence="2 4">ATCC 700832</strain>
    </source>
</reference>
<evidence type="ECO:0008006" key="6">
    <source>
        <dbReference type="Google" id="ProtNLM"/>
    </source>
</evidence>
<reference evidence="3 5" key="2">
    <citation type="submission" date="2019-03" db="EMBL/GenBank/DDBJ databases">
        <title>Genomic Encyclopedia of Archaeal and Bacterial Type Strains, Phase II (KMG-II): from individual species to whole genera.</title>
        <authorList>
            <person name="Goeker M."/>
        </authorList>
    </citation>
    <scope>NUCLEOTIDE SEQUENCE [LARGE SCALE GENOMIC DNA]</scope>
    <source>
        <strain evidence="3 5">DSM 15594</strain>
    </source>
</reference>
<sequence>MDGPDFMSLNGASLKLLMELAYQTSGNNNGDLNVAWSVLSKRGFKSKDTIERAAKELLARGLIVKTRRGASGIDGKRQPTLYGLTWLPINAVNDDGGRYKFDVEPTRGGPIRTNFTESHDGQELTTPTKHNLTAA</sequence>
<proteinExistence type="predicted"/>
<evidence type="ECO:0000256" key="1">
    <source>
        <dbReference type="SAM" id="MobiDB-lite"/>
    </source>
</evidence>
<gene>
    <name evidence="2" type="ORF">B6S09_04975</name>
    <name evidence="3" type="ORF">LY04_00758</name>
</gene>
<protein>
    <recommendedName>
        <fullName evidence="6">Helix-turn-helix domain-containing protein</fullName>
    </recommendedName>
</protein>
<feature type="compositionally biased region" description="Polar residues" evidence="1">
    <location>
        <begin position="123"/>
        <end position="135"/>
    </location>
</feature>
<evidence type="ECO:0000313" key="5">
    <source>
        <dbReference type="Proteomes" id="UP000295058"/>
    </source>
</evidence>
<evidence type="ECO:0000313" key="4">
    <source>
        <dbReference type="Proteomes" id="UP000243640"/>
    </source>
</evidence>
<dbReference type="AlphaFoldDB" id="A0A235CMA4"/>
<dbReference type="RefSeq" id="WP_094277394.1">
    <property type="nucleotide sequence ID" value="NZ_NQJF01000003.1"/>
</dbReference>
<dbReference type="Proteomes" id="UP000243640">
    <property type="component" value="Unassembled WGS sequence"/>
</dbReference>
<feature type="region of interest" description="Disordered" evidence="1">
    <location>
        <begin position="103"/>
        <end position="135"/>
    </location>
</feature>
<dbReference type="EMBL" id="SODO01000002">
    <property type="protein sequence ID" value="TDW61226.1"/>
    <property type="molecule type" value="Genomic_DNA"/>
</dbReference>
<dbReference type="EMBL" id="NQJF01000003">
    <property type="protein sequence ID" value="OYD25566.1"/>
    <property type="molecule type" value="Genomic_DNA"/>
</dbReference>
<dbReference type="Proteomes" id="UP000295058">
    <property type="component" value="Unassembled WGS sequence"/>
</dbReference>
<accession>A0A235CMA4</accession>
<dbReference type="OrthoDB" id="8910510at2"/>
<organism evidence="2 4">
    <name type="scientific">Oceanimonas baumannii</name>
    <dbReference type="NCBI Taxonomy" id="129578"/>
    <lineage>
        <taxon>Bacteria</taxon>
        <taxon>Pseudomonadati</taxon>
        <taxon>Pseudomonadota</taxon>
        <taxon>Gammaproteobacteria</taxon>
        <taxon>Aeromonadales</taxon>
        <taxon>Aeromonadaceae</taxon>
        <taxon>Oceanimonas</taxon>
    </lineage>
</organism>
<evidence type="ECO:0000313" key="2">
    <source>
        <dbReference type="EMBL" id="OYD25566.1"/>
    </source>
</evidence>